<reference evidence="1 2" key="1">
    <citation type="journal article" date="2019" name="Sci. Data">
        <title>Hybrid genome assembly and annotation of Danionella translucida.</title>
        <authorList>
            <person name="Kadobianskyi M."/>
            <person name="Schulze L."/>
            <person name="Schuelke M."/>
            <person name="Judkewitz B."/>
        </authorList>
    </citation>
    <scope>NUCLEOTIDE SEQUENCE [LARGE SCALE GENOMIC DNA]</scope>
    <source>
        <strain evidence="1 2">Bolton</strain>
    </source>
</reference>
<protein>
    <submittedName>
        <fullName evidence="1">Uncharacterized protein</fullName>
    </submittedName>
</protein>
<comment type="caution">
    <text evidence="1">The sequence shown here is derived from an EMBL/GenBank/DDBJ whole genome shotgun (WGS) entry which is preliminary data.</text>
</comment>
<gene>
    <name evidence="1" type="ORF">DNTS_012919</name>
</gene>
<keyword evidence="2" id="KW-1185">Reference proteome</keyword>
<accession>A0A553Q0X0</accession>
<evidence type="ECO:0000313" key="2">
    <source>
        <dbReference type="Proteomes" id="UP000316079"/>
    </source>
</evidence>
<dbReference type="AlphaFoldDB" id="A0A553Q0X0"/>
<name>A0A553Q0X0_9TELE</name>
<dbReference type="Proteomes" id="UP000316079">
    <property type="component" value="Unassembled WGS sequence"/>
</dbReference>
<evidence type="ECO:0000313" key="1">
    <source>
        <dbReference type="EMBL" id="TRY83581.1"/>
    </source>
</evidence>
<dbReference type="EMBL" id="SRMA01026470">
    <property type="protein sequence ID" value="TRY83581.1"/>
    <property type="molecule type" value="Genomic_DNA"/>
</dbReference>
<sequence>MCASIILSSFNPAGELSLCFSCLPHTSSSRVCTLQGIQHLVRSEKCSPILRHHFLDFTAGPHRDLVFDETSDWMN</sequence>
<organism evidence="1 2">
    <name type="scientific">Danionella cerebrum</name>
    <dbReference type="NCBI Taxonomy" id="2873325"/>
    <lineage>
        <taxon>Eukaryota</taxon>
        <taxon>Metazoa</taxon>
        <taxon>Chordata</taxon>
        <taxon>Craniata</taxon>
        <taxon>Vertebrata</taxon>
        <taxon>Euteleostomi</taxon>
        <taxon>Actinopterygii</taxon>
        <taxon>Neopterygii</taxon>
        <taxon>Teleostei</taxon>
        <taxon>Ostariophysi</taxon>
        <taxon>Cypriniformes</taxon>
        <taxon>Danionidae</taxon>
        <taxon>Danioninae</taxon>
        <taxon>Danionella</taxon>
    </lineage>
</organism>
<proteinExistence type="predicted"/>